<feature type="domain" description="PAS" evidence="7">
    <location>
        <begin position="33"/>
        <end position="82"/>
    </location>
</feature>
<dbReference type="SMART" id="SM00091">
    <property type="entry name" value="PAS"/>
    <property type="match status" value="1"/>
</dbReference>
<dbReference type="EC" id="2.7.13.3" evidence="2"/>
<evidence type="ECO:0000256" key="3">
    <source>
        <dbReference type="ARBA" id="ARBA00022553"/>
    </source>
</evidence>
<evidence type="ECO:0000256" key="5">
    <source>
        <dbReference type="ARBA" id="ARBA00022777"/>
    </source>
</evidence>
<evidence type="ECO:0000313" key="9">
    <source>
        <dbReference type="Proteomes" id="UP000812031"/>
    </source>
</evidence>
<evidence type="ECO:0000256" key="4">
    <source>
        <dbReference type="ARBA" id="ARBA00022679"/>
    </source>
</evidence>
<sequence length="367" mass="42071">MIEKRNSILASDNYIFEHFFELSADLLCIAGFDGFFKKVNPAVTELLGYTKEELFSNPINEFVYTEDRDYTAKVRKELLNNKPLLNFENRYITKKGEIVWLSWTSMPIADEKLVYAIAKNITHNKKMEEERNLLLSNFTKVNNDIKRLSYTSSHDLRAPVNNLLSIFSLLDVSKIDDAETLQFIEMLKLTTENLKQALNDYLDILILENNVTEQVEELNLNDSLNTVMRSINSLIQNSKATIQIDFSEVEKIDFNKSYLESIFLNLITNSIKYAKPGNYPSISIHSKKINGFDQLIFSDMGIGFDMGIVKDKIFGLHQKFHNHIDSKGIGLYLVNNHVTSLGGKIEVESKINEGTTFTISFKKESTK</sequence>
<dbReference type="InterPro" id="IPR003661">
    <property type="entry name" value="HisK_dim/P_dom"/>
</dbReference>
<dbReference type="InterPro" id="IPR005467">
    <property type="entry name" value="His_kinase_dom"/>
</dbReference>
<accession>A0ABS6Y0N5</accession>
<comment type="caution">
    <text evidence="8">The sequence shown here is derived from an EMBL/GenBank/DDBJ whole genome shotgun (WGS) entry which is preliminary data.</text>
</comment>
<dbReference type="PROSITE" id="PS50109">
    <property type="entry name" value="HIS_KIN"/>
    <property type="match status" value="1"/>
</dbReference>
<dbReference type="EMBL" id="JAHWYN010000024">
    <property type="protein sequence ID" value="MBW4362475.1"/>
    <property type="molecule type" value="Genomic_DNA"/>
</dbReference>
<dbReference type="NCBIfam" id="TIGR00229">
    <property type="entry name" value="sensory_box"/>
    <property type="match status" value="1"/>
</dbReference>
<dbReference type="Pfam" id="PF08447">
    <property type="entry name" value="PAS_3"/>
    <property type="match status" value="1"/>
</dbReference>
<proteinExistence type="predicted"/>
<dbReference type="InterPro" id="IPR052162">
    <property type="entry name" value="Sensor_kinase/Photoreceptor"/>
</dbReference>
<dbReference type="RefSeq" id="WP_219318956.1">
    <property type="nucleotide sequence ID" value="NZ_JAHWYN010000024.1"/>
</dbReference>
<evidence type="ECO:0000256" key="2">
    <source>
        <dbReference type="ARBA" id="ARBA00012438"/>
    </source>
</evidence>
<dbReference type="InterPro" id="IPR003594">
    <property type="entry name" value="HATPase_dom"/>
</dbReference>
<dbReference type="GO" id="GO:0016301">
    <property type="term" value="F:kinase activity"/>
    <property type="evidence" value="ECO:0007669"/>
    <property type="project" value="UniProtKB-KW"/>
</dbReference>
<protein>
    <recommendedName>
        <fullName evidence="2">histidine kinase</fullName>
        <ecNumber evidence="2">2.7.13.3</ecNumber>
    </recommendedName>
</protein>
<gene>
    <name evidence="8" type="ORF">KZH69_18470</name>
</gene>
<dbReference type="CDD" id="cd00082">
    <property type="entry name" value="HisKA"/>
    <property type="match status" value="1"/>
</dbReference>
<dbReference type="PANTHER" id="PTHR43304">
    <property type="entry name" value="PHYTOCHROME-LIKE PROTEIN CPH1"/>
    <property type="match status" value="1"/>
</dbReference>
<dbReference type="InterPro" id="IPR000014">
    <property type="entry name" value="PAS"/>
</dbReference>
<organism evidence="8 9">
    <name type="scientific">Flavobacterium taihuense</name>
    <dbReference type="NCBI Taxonomy" id="2857508"/>
    <lineage>
        <taxon>Bacteria</taxon>
        <taxon>Pseudomonadati</taxon>
        <taxon>Bacteroidota</taxon>
        <taxon>Flavobacteriia</taxon>
        <taxon>Flavobacteriales</taxon>
        <taxon>Flavobacteriaceae</taxon>
        <taxon>Flavobacterium</taxon>
    </lineage>
</organism>
<dbReference type="SMART" id="SM00387">
    <property type="entry name" value="HATPase_c"/>
    <property type="match status" value="1"/>
</dbReference>
<comment type="catalytic activity">
    <reaction evidence="1">
        <text>ATP + protein L-histidine = ADP + protein N-phospho-L-histidine.</text>
        <dbReference type="EC" id="2.7.13.3"/>
    </reaction>
</comment>
<keyword evidence="9" id="KW-1185">Reference proteome</keyword>
<keyword evidence="3" id="KW-0597">Phosphoprotein</keyword>
<feature type="domain" description="Histidine kinase" evidence="6">
    <location>
        <begin position="151"/>
        <end position="365"/>
    </location>
</feature>
<evidence type="ECO:0000259" key="7">
    <source>
        <dbReference type="PROSITE" id="PS50112"/>
    </source>
</evidence>
<evidence type="ECO:0000313" key="8">
    <source>
        <dbReference type="EMBL" id="MBW4362475.1"/>
    </source>
</evidence>
<keyword evidence="5 8" id="KW-0418">Kinase</keyword>
<dbReference type="PROSITE" id="PS50112">
    <property type="entry name" value="PAS"/>
    <property type="match status" value="1"/>
</dbReference>
<name>A0ABS6Y0N5_9FLAO</name>
<dbReference type="CDD" id="cd00130">
    <property type="entry name" value="PAS"/>
    <property type="match status" value="1"/>
</dbReference>
<dbReference type="PANTHER" id="PTHR43304:SF1">
    <property type="entry name" value="PAC DOMAIN-CONTAINING PROTEIN"/>
    <property type="match status" value="1"/>
</dbReference>
<dbReference type="Proteomes" id="UP000812031">
    <property type="component" value="Unassembled WGS sequence"/>
</dbReference>
<dbReference type="Pfam" id="PF02518">
    <property type="entry name" value="HATPase_c"/>
    <property type="match status" value="1"/>
</dbReference>
<evidence type="ECO:0000256" key="1">
    <source>
        <dbReference type="ARBA" id="ARBA00000085"/>
    </source>
</evidence>
<reference evidence="8 9" key="1">
    <citation type="submission" date="2021-07" db="EMBL/GenBank/DDBJ databases">
        <title>Flavobacterium sp. nov. isolated from sediment on the Taihu Lake.</title>
        <authorList>
            <person name="Qu J.-H."/>
        </authorList>
    </citation>
    <scope>NUCLEOTIDE SEQUENCE [LARGE SCALE GENOMIC DNA]</scope>
    <source>
        <strain evidence="8 9">NAS39</strain>
    </source>
</reference>
<evidence type="ECO:0000259" key="6">
    <source>
        <dbReference type="PROSITE" id="PS50109"/>
    </source>
</evidence>
<keyword evidence="4" id="KW-0808">Transferase</keyword>
<dbReference type="InterPro" id="IPR013655">
    <property type="entry name" value="PAS_fold_3"/>
</dbReference>